<evidence type="ECO:0000313" key="2">
    <source>
        <dbReference type="EMBL" id="SDS14790.1"/>
    </source>
</evidence>
<dbReference type="AlphaFoldDB" id="A0A1H1PUE5"/>
<reference evidence="2 3" key="1">
    <citation type="submission" date="2016-10" db="EMBL/GenBank/DDBJ databases">
        <authorList>
            <person name="Varghese N."/>
            <person name="Submissions S."/>
        </authorList>
    </citation>
    <scope>NUCLEOTIDE SEQUENCE [LARGE SCALE GENOMIC DNA]</scope>
    <source>
        <strain evidence="2 3">RHA_55</strain>
    </source>
</reference>
<dbReference type="GO" id="GO:0016758">
    <property type="term" value="F:hexosyltransferase activity"/>
    <property type="evidence" value="ECO:0007669"/>
    <property type="project" value="UniProtKB-ARBA"/>
</dbReference>
<dbReference type="SUPFAM" id="SSF53448">
    <property type="entry name" value="Nucleotide-diphospho-sugar transferases"/>
    <property type="match status" value="1"/>
</dbReference>
<organism evidence="2 3">
    <name type="scientific">Winogradskyella sediminis</name>
    <dbReference type="NCBI Taxonomy" id="1382466"/>
    <lineage>
        <taxon>Bacteria</taxon>
        <taxon>Pseudomonadati</taxon>
        <taxon>Bacteroidota</taxon>
        <taxon>Flavobacteriia</taxon>
        <taxon>Flavobacteriales</taxon>
        <taxon>Flavobacteriaceae</taxon>
        <taxon>Winogradskyella</taxon>
    </lineage>
</organism>
<dbReference type="PANTHER" id="PTHR22916:SF3">
    <property type="entry name" value="UDP-GLCNAC:BETAGAL BETA-1,3-N-ACETYLGLUCOSAMINYLTRANSFERASE-LIKE PROTEIN 1"/>
    <property type="match status" value="1"/>
</dbReference>
<evidence type="ECO:0000259" key="1">
    <source>
        <dbReference type="Pfam" id="PF00535"/>
    </source>
</evidence>
<dbReference type="CDD" id="cd00761">
    <property type="entry name" value="Glyco_tranf_GTA_type"/>
    <property type="match status" value="1"/>
</dbReference>
<dbReference type="PANTHER" id="PTHR22916">
    <property type="entry name" value="GLYCOSYLTRANSFERASE"/>
    <property type="match status" value="1"/>
</dbReference>
<dbReference type="InterPro" id="IPR001173">
    <property type="entry name" value="Glyco_trans_2-like"/>
</dbReference>
<dbReference type="Proteomes" id="UP000198963">
    <property type="component" value="Chromosome I"/>
</dbReference>
<protein>
    <submittedName>
        <fullName evidence="2">Glycosyl transferase family 2</fullName>
    </submittedName>
</protein>
<keyword evidence="3" id="KW-1185">Reference proteome</keyword>
<name>A0A1H1PUE5_9FLAO</name>
<dbReference type="Pfam" id="PF00535">
    <property type="entry name" value="Glycos_transf_2"/>
    <property type="match status" value="1"/>
</dbReference>
<dbReference type="EMBL" id="LT629774">
    <property type="protein sequence ID" value="SDS14790.1"/>
    <property type="molecule type" value="Genomic_DNA"/>
</dbReference>
<dbReference type="Gene3D" id="3.90.550.10">
    <property type="entry name" value="Spore Coat Polysaccharide Biosynthesis Protein SpsA, Chain A"/>
    <property type="match status" value="1"/>
</dbReference>
<feature type="domain" description="Glycosyltransferase 2-like" evidence="1">
    <location>
        <begin position="11"/>
        <end position="142"/>
    </location>
</feature>
<dbReference type="STRING" id="1249933.SAMN04489797_0972"/>
<proteinExistence type="predicted"/>
<accession>A0A1H1PUE5</accession>
<dbReference type="InterPro" id="IPR029044">
    <property type="entry name" value="Nucleotide-diphossugar_trans"/>
</dbReference>
<gene>
    <name evidence="2" type="ORF">SAMN04489797_0972</name>
</gene>
<keyword evidence="2" id="KW-0808">Transferase</keyword>
<evidence type="ECO:0000313" key="3">
    <source>
        <dbReference type="Proteomes" id="UP000198963"/>
    </source>
</evidence>
<sequence length="324" mass="36016">MIAKNSKYLVSVIMPTYNRASLIEDALDSVKTQNYRPIEIVIVDDGSTDDTEVVVNAWKDRNADEVLSVNYIKKANAGATVARNLGIKVSKGDLIHFLDSDDLFLPYCIEDKCKSLIASKADYVYGFSTITDMTGNNIGKHGVDVTNNLNQAYIIPYTFNTSGPLVKKETLNKIGGWNESLNGCQEIELFFRLKKDIGRGVCLPKFLHQVRLHNEGSISQNPSKKHADSAFKVLQIMVAAMPELAQKLNTIQFKNESEALSSFAIDVSIKNFNAENVAKSLKALTISKLYTYKTSKKIVFSSIQFLALFSKSLALRLLKTLRGN</sequence>